<dbReference type="NCBIfam" id="TIGR01549">
    <property type="entry name" value="HAD-SF-IA-v1"/>
    <property type="match status" value="1"/>
</dbReference>
<dbReference type="InterPro" id="IPR041492">
    <property type="entry name" value="HAD_2"/>
</dbReference>
<dbReference type="InterPro" id="IPR006439">
    <property type="entry name" value="HAD-SF_hydro_IA"/>
</dbReference>
<dbReference type="GO" id="GO:0005829">
    <property type="term" value="C:cytosol"/>
    <property type="evidence" value="ECO:0007669"/>
    <property type="project" value="TreeGrafter"/>
</dbReference>
<feature type="region of interest" description="Disordered" evidence="1">
    <location>
        <begin position="1"/>
        <end position="20"/>
    </location>
</feature>
<dbReference type="InterPro" id="IPR023198">
    <property type="entry name" value="PGP-like_dom2"/>
</dbReference>
<dbReference type="Proteomes" id="UP000503297">
    <property type="component" value="Chromosome"/>
</dbReference>
<dbReference type="GO" id="GO:0006281">
    <property type="term" value="P:DNA repair"/>
    <property type="evidence" value="ECO:0007669"/>
    <property type="project" value="TreeGrafter"/>
</dbReference>
<organism evidence="2 3">
    <name type="scientific">Berryella wangjianweii</name>
    <dbReference type="NCBI Taxonomy" id="2734634"/>
    <lineage>
        <taxon>Bacteria</taxon>
        <taxon>Bacillati</taxon>
        <taxon>Actinomycetota</taxon>
        <taxon>Coriobacteriia</taxon>
        <taxon>Eggerthellales</taxon>
        <taxon>Eggerthellaceae</taxon>
        <taxon>Berryella</taxon>
    </lineage>
</organism>
<gene>
    <name evidence="2" type="ORF">HLV38_05475</name>
</gene>
<reference evidence="3" key="1">
    <citation type="submission" date="2020-05" db="EMBL/GenBank/DDBJ databases">
        <title>Novel species in genus Nocardioides.</title>
        <authorList>
            <person name="Zhang G."/>
        </authorList>
    </citation>
    <scope>NUCLEOTIDE SEQUENCE [LARGE SCALE GENOMIC DNA]</scope>
    <source>
        <strain evidence="3">zg-1050</strain>
    </source>
</reference>
<evidence type="ECO:0000313" key="2">
    <source>
        <dbReference type="EMBL" id="QKF07625.1"/>
    </source>
</evidence>
<proteinExistence type="predicted"/>
<dbReference type="KEGG" id="bwa:HLV38_05475"/>
<dbReference type="PANTHER" id="PTHR43434:SF1">
    <property type="entry name" value="PHOSPHOGLYCOLATE PHOSPHATASE"/>
    <property type="match status" value="1"/>
</dbReference>
<dbReference type="AlphaFoldDB" id="A0A6M8IXR4"/>
<accession>A0A6M8IXR4</accession>
<dbReference type="Pfam" id="PF13419">
    <property type="entry name" value="HAD_2"/>
    <property type="match status" value="1"/>
</dbReference>
<keyword evidence="3" id="KW-1185">Reference proteome</keyword>
<dbReference type="EMBL" id="CP053716">
    <property type="protein sequence ID" value="QKF07625.1"/>
    <property type="molecule type" value="Genomic_DNA"/>
</dbReference>
<dbReference type="RefSeq" id="WP_173164909.1">
    <property type="nucleotide sequence ID" value="NZ_CP053716.1"/>
</dbReference>
<evidence type="ECO:0000256" key="1">
    <source>
        <dbReference type="SAM" id="MobiDB-lite"/>
    </source>
</evidence>
<dbReference type="SUPFAM" id="SSF56784">
    <property type="entry name" value="HAD-like"/>
    <property type="match status" value="1"/>
</dbReference>
<dbReference type="SFLD" id="SFLDG01129">
    <property type="entry name" value="C1.5:_HAD__Beta-PGM__Phosphata"/>
    <property type="match status" value="1"/>
</dbReference>
<name>A0A6M8IXR4_9ACTN</name>
<dbReference type="PANTHER" id="PTHR43434">
    <property type="entry name" value="PHOSPHOGLYCOLATE PHOSPHATASE"/>
    <property type="match status" value="1"/>
</dbReference>
<dbReference type="SFLD" id="SFLDS00003">
    <property type="entry name" value="Haloacid_Dehalogenase"/>
    <property type="match status" value="1"/>
</dbReference>
<sequence>MSQAATTPSAPTSDAAAPASRPVCVGSESAAFRAFAFDLDGTLLDTLPDLVEVTNEALRRFDLPLRSRDEVLERIGSGAHVLIERCMPPRCSAELVEEVVAFWRAAYRRHGSPLTKPFPGIVATLSQLGGSGCRLGVLSNKFDAGTRAVIGEFFPDVFVAVHGECAAFPRKPDPTGLLKIADELGVDPHQLVYVGDSATDMEVALAAGALPIGVSWGYQAPAALRQAGAADVIDHPRELIKLAPVKEDVR</sequence>
<dbReference type="Gene3D" id="1.10.150.240">
    <property type="entry name" value="Putative phosphatase, domain 2"/>
    <property type="match status" value="1"/>
</dbReference>
<protein>
    <submittedName>
        <fullName evidence="2">HAD family hydrolase</fullName>
    </submittedName>
</protein>
<dbReference type="InterPro" id="IPR036412">
    <property type="entry name" value="HAD-like_sf"/>
</dbReference>
<dbReference type="GO" id="GO:0008967">
    <property type="term" value="F:phosphoglycolate phosphatase activity"/>
    <property type="evidence" value="ECO:0007669"/>
    <property type="project" value="TreeGrafter"/>
</dbReference>
<dbReference type="InterPro" id="IPR050155">
    <property type="entry name" value="HAD-like_hydrolase_sf"/>
</dbReference>
<keyword evidence="2" id="KW-0378">Hydrolase</keyword>
<dbReference type="Gene3D" id="3.40.50.1000">
    <property type="entry name" value="HAD superfamily/HAD-like"/>
    <property type="match status" value="1"/>
</dbReference>
<evidence type="ECO:0000313" key="3">
    <source>
        <dbReference type="Proteomes" id="UP000503297"/>
    </source>
</evidence>
<dbReference type="InterPro" id="IPR023214">
    <property type="entry name" value="HAD_sf"/>
</dbReference>